<dbReference type="Gene3D" id="3.30.2310.20">
    <property type="entry name" value="RelE-like"/>
    <property type="match status" value="1"/>
</dbReference>
<organism evidence="2 3">
    <name type="scientific">Mesonia profundi</name>
    <dbReference type="NCBI Taxonomy" id="3070998"/>
    <lineage>
        <taxon>Bacteria</taxon>
        <taxon>Pseudomonadati</taxon>
        <taxon>Bacteroidota</taxon>
        <taxon>Flavobacteriia</taxon>
        <taxon>Flavobacteriales</taxon>
        <taxon>Flavobacteriaceae</taxon>
        <taxon>Mesonia</taxon>
    </lineage>
</organism>
<protein>
    <submittedName>
        <fullName evidence="2">Type II toxin-antitoxin system RelE/ParE family toxin</fullName>
    </submittedName>
</protein>
<sequence>MAQKEIIWSDLAKSELQDTLEFYLQRNKSPSYSLKLLKEIEDLLKTLSKSEFIGRLTVNKKTRVIPMNVYLIFYEIKKDTIEIVSFWDNRQDNNNITT</sequence>
<dbReference type="InterPro" id="IPR007712">
    <property type="entry name" value="RelE/ParE_toxin"/>
</dbReference>
<dbReference type="Pfam" id="PF05016">
    <property type="entry name" value="ParE_toxin"/>
    <property type="match status" value="1"/>
</dbReference>
<keyword evidence="3" id="KW-1185">Reference proteome</keyword>
<dbReference type="Proteomes" id="UP001230915">
    <property type="component" value="Unassembled WGS sequence"/>
</dbReference>
<dbReference type="EMBL" id="JAVHUL010000041">
    <property type="protein sequence ID" value="MDQ7918399.1"/>
    <property type="molecule type" value="Genomic_DNA"/>
</dbReference>
<comment type="caution">
    <text evidence="2">The sequence shown here is derived from an EMBL/GenBank/DDBJ whole genome shotgun (WGS) entry which is preliminary data.</text>
</comment>
<proteinExistence type="predicted"/>
<dbReference type="RefSeq" id="WP_308865393.1">
    <property type="nucleotide sequence ID" value="NZ_JAVHUL010000041.1"/>
</dbReference>
<keyword evidence="1" id="KW-1277">Toxin-antitoxin system</keyword>
<evidence type="ECO:0000313" key="3">
    <source>
        <dbReference type="Proteomes" id="UP001230915"/>
    </source>
</evidence>
<reference evidence="2 3" key="1">
    <citation type="submission" date="2023-08" db="EMBL/GenBank/DDBJ databases">
        <title>Mesonia sp. MT50, isolated from deep-sea sediment of the Mariana Trench.</title>
        <authorList>
            <person name="Fu H."/>
        </authorList>
    </citation>
    <scope>NUCLEOTIDE SEQUENCE [LARGE SCALE GENOMIC DNA]</scope>
    <source>
        <strain evidence="2 3">MT50</strain>
    </source>
</reference>
<dbReference type="InterPro" id="IPR035093">
    <property type="entry name" value="RelE/ParE_toxin_dom_sf"/>
</dbReference>
<accession>A0ABU1A5U8</accession>
<name>A0ABU1A5U8_9FLAO</name>
<evidence type="ECO:0000256" key="1">
    <source>
        <dbReference type="ARBA" id="ARBA00022649"/>
    </source>
</evidence>
<gene>
    <name evidence="2" type="ORF">RBU60_12525</name>
</gene>
<evidence type="ECO:0000313" key="2">
    <source>
        <dbReference type="EMBL" id="MDQ7918399.1"/>
    </source>
</evidence>